<keyword evidence="3" id="KW-0997">Cell inner membrane</keyword>
<evidence type="ECO:0000256" key="8">
    <source>
        <dbReference type="ARBA" id="ARBA00038408"/>
    </source>
</evidence>
<dbReference type="Gene3D" id="1.10.4030.10">
    <property type="entry name" value="Porin chaperone SurA, peptide-binding domain"/>
    <property type="match status" value="1"/>
</dbReference>
<dbReference type="PANTHER" id="PTHR47529">
    <property type="entry name" value="PEPTIDYL-PROLYL CIS-TRANS ISOMERASE D"/>
    <property type="match status" value="1"/>
</dbReference>
<evidence type="ECO:0000313" key="14">
    <source>
        <dbReference type="EMBL" id="MBC3766440.1"/>
    </source>
</evidence>
<name>A0A8J6IV74_9ALTE</name>
<evidence type="ECO:0000256" key="4">
    <source>
        <dbReference type="ARBA" id="ARBA00022692"/>
    </source>
</evidence>
<gene>
    <name evidence="14" type="ORF">H8B19_11150</name>
</gene>
<keyword evidence="2" id="KW-1003">Cell membrane</keyword>
<keyword evidence="7" id="KW-0143">Chaperone</keyword>
<evidence type="ECO:0000256" key="9">
    <source>
        <dbReference type="ARBA" id="ARBA00040743"/>
    </source>
</evidence>
<organism evidence="14 15">
    <name type="scientific">Neptunicella marina</name>
    <dbReference type="NCBI Taxonomy" id="2125989"/>
    <lineage>
        <taxon>Bacteria</taxon>
        <taxon>Pseudomonadati</taxon>
        <taxon>Pseudomonadota</taxon>
        <taxon>Gammaproteobacteria</taxon>
        <taxon>Alteromonadales</taxon>
        <taxon>Alteromonadaceae</taxon>
        <taxon>Neptunicella</taxon>
    </lineage>
</organism>
<evidence type="ECO:0000256" key="12">
    <source>
        <dbReference type="SAM" id="Phobius"/>
    </source>
</evidence>
<reference evidence="14" key="1">
    <citation type="journal article" date="2018" name="Int. J. Syst. Evol. Microbiol.">
        <title>Neptunicella marina gen. nov., sp. nov., isolated from surface seawater.</title>
        <authorList>
            <person name="Liu X."/>
            <person name="Lai Q."/>
            <person name="Du Y."/>
            <person name="Zhang X."/>
            <person name="Liu Z."/>
            <person name="Sun F."/>
            <person name="Shao Z."/>
        </authorList>
    </citation>
    <scope>NUCLEOTIDE SEQUENCE</scope>
    <source>
        <strain evidence="14">S27-2</strain>
    </source>
</reference>
<dbReference type="SUPFAM" id="SSF54534">
    <property type="entry name" value="FKBP-like"/>
    <property type="match status" value="1"/>
</dbReference>
<dbReference type="InterPro" id="IPR046357">
    <property type="entry name" value="PPIase_dom_sf"/>
</dbReference>
<evidence type="ECO:0000256" key="6">
    <source>
        <dbReference type="ARBA" id="ARBA00023136"/>
    </source>
</evidence>
<feature type="transmembrane region" description="Helical" evidence="12">
    <location>
        <begin position="12"/>
        <end position="34"/>
    </location>
</feature>
<keyword evidence="4 12" id="KW-0812">Transmembrane</keyword>
<evidence type="ECO:0000259" key="13">
    <source>
        <dbReference type="PROSITE" id="PS50198"/>
    </source>
</evidence>
<reference evidence="14" key="2">
    <citation type="submission" date="2020-08" db="EMBL/GenBank/DDBJ databases">
        <authorList>
            <person name="Lai Q."/>
        </authorList>
    </citation>
    <scope>NUCLEOTIDE SEQUENCE</scope>
    <source>
        <strain evidence="14">S27-2</strain>
    </source>
</reference>
<comment type="similarity">
    <text evidence="8">Belongs to the PpiD chaperone family.</text>
</comment>
<evidence type="ECO:0000256" key="10">
    <source>
        <dbReference type="ARBA" id="ARBA00042775"/>
    </source>
</evidence>
<evidence type="ECO:0000256" key="11">
    <source>
        <dbReference type="PROSITE-ProRule" id="PRU00278"/>
    </source>
</evidence>
<feature type="domain" description="PpiC" evidence="13">
    <location>
        <begin position="268"/>
        <end position="366"/>
    </location>
</feature>
<dbReference type="SUPFAM" id="SSF109998">
    <property type="entry name" value="Triger factor/SurA peptide-binding domain-like"/>
    <property type="match status" value="1"/>
</dbReference>
<dbReference type="InterPro" id="IPR000297">
    <property type="entry name" value="PPIase_PpiC"/>
</dbReference>
<evidence type="ECO:0000256" key="7">
    <source>
        <dbReference type="ARBA" id="ARBA00023186"/>
    </source>
</evidence>
<dbReference type="Proteomes" id="UP000601768">
    <property type="component" value="Unassembled WGS sequence"/>
</dbReference>
<keyword evidence="11" id="KW-0697">Rotamase</keyword>
<evidence type="ECO:0000256" key="2">
    <source>
        <dbReference type="ARBA" id="ARBA00022475"/>
    </source>
</evidence>
<comment type="caution">
    <text evidence="14">The sequence shown here is derived from an EMBL/GenBank/DDBJ whole genome shotgun (WGS) entry which is preliminary data.</text>
</comment>
<dbReference type="PANTHER" id="PTHR47529:SF1">
    <property type="entry name" value="PERIPLASMIC CHAPERONE PPID"/>
    <property type="match status" value="1"/>
</dbReference>
<evidence type="ECO:0000256" key="3">
    <source>
        <dbReference type="ARBA" id="ARBA00022519"/>
    </source>
</evidence>
<dbReference type="RefSeq" id="WP_186506960.1">
    <property type="nucleotide sequence ID" value="NZ_JACNEP010000007.1"/>
</dbReference>
<keyword evidence="5 12" id="KW-1133">Transmembrane helix</keyword>
<dbReference type="Pfam" id="PF13624">
    <property type="entry name" value="SurA_N_3"/>
    <property type="match status" value="1"/>
</dbReference>
<dbReference type="Gene3D" id="3.10.50.40">
    <property type="match status" value="1"/>
</dbReference>
<evidence type="ECO:0000256" key="1">
    <source>
        <dbReference type="ARBA" id="ARBA00004382"/>
    </source>
</evidence>
<keyword evidence="15" id="KW-1185">Reference proteome</keyword>
<dbReference type="Pfam" id="PF13616">
    <property type="entry name" value="Rotamase_3"/>
    <property type="match status" value="1"/>
</dbReference>
<evidence type="ECO:0000256" key="5">
    <source>
        <dbReference type="ARBA" id="ARBA00022989"/>
    </source>
</evidence>
<keyword evidence="11" id="KW-0413">Isomerase</keyword>
<dbReference type="GO" id="GO:0003755">
    <property type="term" value="F:peptidyl-prolyl cis-trans isomerase activity"/>
    <property type="evidence" value="ECO:0007669"/>
    <property type="project" value="UniProtKB-KW"/>
</dbReference>
<comment type="subcellular location">
    <subcellularLocation>
        <location evidence="1">Cell inner membrane</location>
        <topology evidence="1">Single-pass type II membrane protein</topology>
        <orientation evidence="1">Periplasmic side</orientation>
    </subcellularLocation>
</comment>
<accession>A0A8J6IV74</accession>
<proteinExistence type="inferred from homology"/>
<dbReference type="InterPro" id="IPR052029">
    <property type="entry name" value="PpiD_chaperone"/>
</dbReference>
<keyword evidence="6 12" id="KW-0472">Membrane</keyword>
<dbReference type="GO" id="GO:0005886">
    <property type="term" value="C:plasma membrane"/>
    <property type="evidence" value="ECO:0007669"/>
    <property type="project" value="UniProtKB-SubCell"/>
</dbReference>
<dbReference type="AlphaFoldDB" id="A0A8J6IV74"/>
<dbReference type="PROSITE" id="PS50198">
    <property type="entry name" value="PPIC_PPIASE_2"/>
    <property type="match status" value="1"/>
</dbReference>
<protein>
    <recommendedName>
        <fullName evidence="9">Periplasmic chaperone PpiD</fullName>
    </recommendedName>
    <alternativeName>
        <fullName evidence="10">Periplasmic folding chaperone</fullName>
    </alternativeName>
</protein>
<sequence length="630" mass="69935">MLEKIREGSQGFWAKAILGFVCITFALAGVGSYLNTKAEQPVATVNGTDIGAATFERAYQNERARLESQYGDAFADLASDSGYLKQIKQSVLDRLIAETLFEQTAEKLGLRVSDEQIKQKIVNMREFQLDGKFNNDTYLAILRQAGYQPSSFRDYMRVDMTRQQVVQALLGSNFALPSEAEQVLKLQQQTRDIRYLLVEGKSFADEVSVSDEEVNQYYQSHVTQYDTQEKVSLDYVELKIDDLLDSIDVSDDEVNQYYQDNLTAYQTEGERKVAHILIDFGDDEAAAKTKAEDILNQIKQGADFATLAQENSADIASAEDGGELAWFKKGEMDPAFEDAAFAMNEKGQLSDVVKSSFGFHIIKLIDSKKQVTTPLADIRDDVVAKVKHDKAVTELYSLQQRMAEVAFEVPDNLDEVASVAGKKIQTTELFDRNAAPELFNQPAVLNAVFTDEIIYQGVNSEVQEVGDNHVVVFRMHEHQPVRTRSLEEVSVQITETLKAEKEQQAALTWTQELVAALQNGEDITAKLGEKSVEWQEQKALPRYGSQIAPAISQQAFKMSAKTGENLAAVEVSGNNAALVEVQAINSAAETPADQIAGISQRLESMKSQQAMGAFVEALKNQAEIEVFSTL</sequence>
<evidence type="ECO:0000313" key="15">
    <source>
        <dbReference type="Proteomes" id="UP000601768"/>
    </source>
</evidence>
<dbReference type="EMBL" id="JACNEP010000007">
    <property type="protein sequence ID" value="MBC3766440.1"/>
    <property type="molecule type" value="Genomic_DNA"/>
</dbReference>
<dbReference type="InterPro" id="IPR027304">
    <property type="entry name" value="Trigger_fact/SurA_dom_sf"/>
</dbReference>